<proteinExistence type="predicted"/>
<dbReference type="Proteomes" id="UP000215902">
    <property type="component" value="Unassembled WGS sequence"/>
</dbReference>
<protein>
    <submittedName>
        <fullName evidence="1">Uncharacterized protein</fullName>
    </submittedName>
</protein>
<evidence type="ECO:0000313" key="2">
    <source>
        <dbReference type="Proteomes" id="UP000215902"/>
    </source>
</evidence>
<dbReference type="SUPFAM" id="SSF75011">
    <property type="entry name" value="3-carboxy-cis,cis-mucoante lactonizing enzyme"/>
    <property type="match status" value="1"/>
</dbReference>
<keyword evidence="2" id="KW-1185">Reference proteome</keyword>
<reference evidence="1 2" key="1">
    <citation type="submission" date="2017-06" db="EMBL/GenBank/DDBJ databases">
        <title>A platform for efficient transgenesis in Macrostomum lignano, a flatworm model organism for stem cell research.</title>
        <authorList>
            <person name="Berezikov E."/>
        </authorList>
    </citation>
    <scope>NUCLEOTIDE SEQUENCE [LARGE SCALE GENOMIC DNA]</scope>
    <source>
        <strain evidence="1">DV1</strain>
        <tissue evidence="1">Whole organism</tissue>
    </source>
</reference>
<organism evidence="1 2">
    <name type="scientific">Macrostomum lignano</name>
    <dbReference type="NCBI Taxonomy" id="282301"/>
    <lineage>
        <taxon>Eukaryota</taxon>
        <taxon>Metazoa</taxon>
        <taxon>Spiralia</taxon>
        <taxon>Lophotrochozoa</taxon>
        <taxon>Platyhelminthes</taxon>
        <taxon>Rhabditophora</taxon>
        <taxon>Macrostomorpha</taxon>
        <taxon>Macrostomida</taxon>
        <taxon>Macrostomidae</taxon>
        <taxon>Macrostomum</taxon>
    </lineage>
</organism>
<name>A0A267ELU2_9PLAT</name>
<dbReference type="AlphaFoldDB" id="A0A267ELU2"/>
<accession>A0A267ELU2</accession>
<gene>
    <name evidence="1" type="ORF">BOX15_Mlig019517g2</name>
</gene>
<comment type="caution">
    <text evidence="1">The sequence shown here is derived from an EMBL/GenBank/DDBJ whole genome shotgun (WGS) entry which is preliminary data.</text>
</comment>
<sequence>MASNLSGCSYSELEESVRAKALIASQLLESMGHEPGPPDDYFERLSVALERRRAAVTQEQAEWKQKWVQLRDALQKASELPQCTLPVDELCDIEAELVYAINSDRKLARRGVWNTADVQVKTTKLIEALRIRWEPRKNPDSKISESESTYSPVVSQTELFTKNALSEEACSSFRDCIDSSSQKESELQEVSLIDTSKLPECSAPVYDAFRLIFKSSLNIFSGAFIPNSIIVLEFAQCTKQISFFSPNGTRNGTLKLMNRDATPVKFNPYRVRYCPISKYVIIADQFNKRVLLCASDSCYLVGFVRVRKGQLHDAISTGQQLFMCCPTAGIYSARLKNPTNVSECTTDVKLTFPIRLAWCCKSNILLIVDRVASNGYRIQGYRNTSNRLTAMSSPNIEITSFVIPVVIANNRVVVVAWAPSSNAVISWLPISATGMSDEVYRITTRTTNPTDMFVDPEMRDLGEIIVCDKDGSIFRICRSI</sequence>
<dbReference type="EMBL" id="NIVC01001995">
    <property type="protein sequence ID" value="PAA61809.1"/>
    <property type="molecule type" value="Genomic_DNA"/>
</dbReference>
<evidence type="ECO:0000313" key="1">
    <source>
        <dbReference type="EMBL" id="PAA61809.1"/>
    </source>
</evidence>